<evidence type="ECO:0000256" key="1">
    <source>
        <dbReference type="SAM" id="Phobius"/>
    </source>
</evidence>
<reference evidence="2" key="1">
    <citation type="submission" date="2018-02" db="EMBL/GenBank/DDBJ databases">
        <title>Rhizophora mucronata_Transcriptome.</title>
        <authorList>
            <person name="Meera S.P."/>
            <person name="Sreeshan A."/>
            <person name="Augustine A."/>
        </authorList>
    </citation>
    <scope>NUCLEOTIDE SEQUENCE</scope>
    <source>
        <tissue evidence="2">Leaf</tissue>
    </source>
</reference>
<evidence type="ECO:0000313" key="2">
    <source>
        <dbReference type="EMBL" id="MBX22432.1"/>
    </source>
</evidence>
<name>A0A2P2LWS7_RHIMU</name>
<keyword evidence="1" id="KW-0812">Transmembrane</keyword>
<sequence>MGLLVQKPPRYLPLLLLRKIMASRCLSSSCSSSFHSFSSLPSISSSSSLLFTPRFFFSKPSFCFLAFFLSFKEKKRFFWFFFLCFFARREDGKKAKTGFFPHFMSRLVNGKLGIRYFQLFMWSYKVENVHSLLSFLLDCVSESMLLFLFFLLGLEKKMGKNGTWISFFLGVMFILVGSWENKRKKESFLWFMLRYTIFSLWVLCPT</sequence>
<protein>
    <submittedName>
        <fullName evidence="2">Uncharacterized protein</fullName>
    </submittedName>
</protein>
<accession>A0A2P2LWS7</accession>
<keyword evidence="1" id="KW-1133">Transmembrane helix</keyword>
<keyword evidence="1" id="KW-0472">Membrane</keyword>
<feature type="transmembrane region" description="Helical" evidence="1">
    <location>
        <begin position="51"/>
        <end position="71"/>
    </location>
</feature>
<feature type="transmembrane region" description="Helical" evidence="1">
    <location>
        <begin position="132"/>
        <end position="152"/>
    </location>
</feature>
<dbReference type="AlphaFoldDB" id="A0A2P2LWS7"/>
<feature type="transmembrane region" description="Helical" evidence="1">
    <location>
        <begin position="187"/>
        <end position="203"/>
    </location>
</feature>
<proteinExistence type="predicted"/>
<organism evidence="2">
    <name type="scientific">Rhizophora mucronata</name>
    <name type="common">Asiatic mangrove</name>
    <dbReference type="NCBI Taxonomy" id="61149"/>
    <lineage>
        <taxon>Eukaryota</taxon>
        <taxon>Viridiplantae</taxon>
        <taxon>Streptophyta</taxon>
        <taxon>Embryophyta</taxon>
        <taxon>Tracheophyta</taxon>
        <taxon>Spermatophyta</taxon>
        <taxon>Magnoliopsida</taxon>
        <taxon>eudicotyledons</taxon>
        <taxon>Gunneridae</taxon>
        <taxon>Pentapetalae</taxon>
        <taxon>rosids</taxon>
        <taxon>fabids</taxon>
        <taxon>Malpighiales</taxon>
        <taxon>Rhizophoraceae</taxon>
        <taxon>Rhizophora</taxon>
    </lineage>
</organism>
<feature type="transmembrane region" description="Helical" evidence="1">
    <location>
        <begin position="164"/>
        <end position="180"/>
    </location>
</feature>
<dbReference type="EMBL" id="GGEC01041948">
    <property type="protein sequence ID" value="MBX22432.1"/>
    <property type="molecule type" value="Transcribed_RNA"/>
</dbReference>